<gene>
    <name evidence="2" type="ORF">PXC00_13685</name>
</gene>
<name>A0AA97DAC2_9FIRM</name>
<evidence type="ECO:0000313" key="3">
    <source>
        <dbReference type="Proteomes" id="UP001300604"/>
    </source>
</evidence>
<proteinExistence type="predicted"/>
<dbReference type="AlphaFoldDB" id="A0AA97DAC2"/>
<organism evidence="2 3">
    <name type="scientific">Caproicibacterium argilliputei</name>
    <dbReference type="NCBI Taxonomy" id="3030016"/>
    <lineage>
        <taxon>Bacteria</taxon>
        <taxon>Bacillati</taxon>
        <taxon>Bacillota</taxon>
        <taxon>Clostridia</taxon>
        <taxon>Eubacteriales</taxon>
        <taxon>Oscillospiraceae</taxon>
        <taxon>Caproicibacterium</taxon>
    </lineage>
</organism>
<dbReference type="EMBL" id="CP135996">
    <property type="protein sequence ID" value="WOC32219.1"/>
    <property type="molecule type" value="Genomic_DNA"/>
</dbReference>
<accession>A0AA97DAC2</accession>
<feature type="compositionally biased region" description="Basic and acidic residues" evidence="1">
    <location>
        <begin position="15"/>
        <end position="25"/>
    </location>
</feature>
<reference evidence="3" key="2">
    <citation type="submission" date="2024-06" db="EMBL/GenBank/DDBJ databases">
        <title>Caproicibacterium argilliputei sp. nov, a novel caproic acid producing anaerobic bacterium isolated from pit mud.</title>
        <authorList>
            <person name="Zeng C."/>
        </authorList>
    </citation>
    <scope>NUCLEOTIDE SEQUENCE [LARGE SCALE GENOMIC DNA]</scope>
    <source>
        <strain evidence="3">ZCY20-5</strain>
    </source>
</reference>
<dbReference type="RefSeq" id="WP_275844278.1">
    <property type="nucleotide sequence ID" value="NZ_CP135996.1"/>
</dbReference>
<feature type="region of interest" description="Disordered" evidence="1">
    <location>
        <begin position="1"/>
        <end position="72"/>
    </location>
</feature>
<evidence type="ECO:0000256" key="1">
    <source>
        <dbReference type="SAM" id="MobiDB-lite"/>
    </source>
</evidence>
<keyword evidence="3" id="KW-1185">Reference proteome</keyword>
<sequence length="112" mass="12559">MASLESNDLNQMRQDAIRRSQEMYRRAQAPPGYSGSAFAEPKQEQAQQPEAPPQPAKQEDAAPAAPPAKQPDFFEALFSDRERNLVLSILLLLMEEKETDPALTFALLYLLL</sequence>
<feature type="compositionally biased region" description="Polar residues" evidence="1">
    <location>
        <begin position="1"/>
        <end position="13"/>
    </location>
</feature>
<dbReference type="Proteomes" id="UP001300604">
    <property type="component" value="Chromosome"/>
</dbReference>
<dbReference type="KEGG" id="carl:PXC00_13685"/>
<protein>
    <submittedName>
        <fullName evidence="2">Uncharacterized protein</fullName>
    </submittedName>
</protein>
<reference evidence="2 3" key="1">
    <citation type="submission" date="2024-06" db="EMBL/GenBank/DDBJ databases">
        <title>Caproicibacterium argilliputei sp. nov, a novel caproic acid producing anaerobic bacterium isolated from pit mud.</title>
        <authorList>
            <person name="Xia S."/>
        </authorList>
    </citation>
    <scope>NUCLEOTIDE SEQUENCE [LARGE SCALE GENOMIC DNA]</scope>
    <source>
        <strain evidence="2 3">ZCY20-5</strain>
    </source>
</reference>
<evidence type="ECO:0000313" key="2">
    <source>
        <dbReference type="EMBL" id="WOC32219.1"/>
    </source>
</evidence>
<reference evidence="3" key="3">
    <citation type="submission" date="2024-06" db="EMBL/GenBank/DDBJ databases">
        <authorList>
            <person name="Zeng C."/>
        </authorList>
    </citation>
    <scope>NUCLEOTIDE SEQUENCE [LARGE SCALE GENOMIC DNA]</scope>
    <source>
        <strain evidence="3">ZCY20-5</strain>
    </source>
</reference>